<dbReference type="SUPFAM" id="SSF101690">
    <property type="entry name" value="PAZ domain"/>
    <property type="match status" value="1"/>
</dbReference>
<dbReference type="InterPro" id="IPR014811">
    <property type="entry name" value="ArgoL1"/>
</dbReference>
<proteinExistence type="predicted"/>
<dbReference type="Pfam" id="PF16486">
    <property type="entry name" value="ArgoN"/>
    <property type="match status" value="1"/>
</dbReference>
<dbReference type="InterPro" id="IPR003165">
    <property type="entry name" value="Piwi"/>
</dbReference>
<dbReference type="PANTHER" id="PTHR22891">
    <property type="entry name" value="EUKARYOTIC TRANSLATION INITIATION FACTOR 2C"/>
    <property type="match status" value="1"/>
</dbReference>
<evidence type="ECO:0000313" key="4">
    <source>
        <dbReference type="Proteomes" id="UP000031036"/>
    </source>
</evidence>
<dbReference type="Proteomes" id="UP000031036">
    <property type="component" value="Unassembled WGS sequence"/>
</dbReference>
<dbReference type="Pfam" id="PF16488">
    <property type="entry name" value="ArgoL2"/>
    <property type="match status" value="1"/>
</dbReference>
<dbReference type="GO" id="GO:0003723">
    <property type="term" value="F:RNA binding"/>
    <property type="evidence" value="ECO:0007669"/>
    <property type="project" value="InterPro"/>
</dbReference>
<evidence type="ECO:0000313" key="3">
    <source>
        <dbReference type="EMBL" id="KHN75004.1"/>
    </source>
</evidence>
<dbReference type="InterPro" id="IPR003100">
    <property type="entry name" value="PAZ_dom"/>
</dbReference>
<keyword evidence="4" id="KW-1185">Reference proteome</keyword>
<dbReference type="InterPro" id="IPR032474">
    <property type="entry name" value="Argonaute_N"/>
</dbReference>
<reference evidence="3 4" key="1">
    <citation type="submission" date="2014-11" db="EMBL/GenBank/DDBJ databases">
        <title>Genetic blueprint of the zoonotic pathogen Toxocara canis.</title>
        <authorList>
            <person name="Zhu X.-Q."/>
            <person name="Korhonen P.K."/>
            <person name="Cai H."/>
            <person name="Young N.D."/>
            <person name="Nejsum P."/>
            <person name="von Samson-Himmelstjerna G."/>
            <person name="Boag P.R."/>
            <person name="Tan P."/>
            <person name="Li Q."/>
            <person name="Min J."/>
            <person name="Yang Y."/>
            <person name="Wang X."/>
            <person name="Fang X."/>
            <person name="Hall R.S."/>
            <person name="Hofmann A."/>
            <person name="Sternberg P.W."/>
            <person name="Jex A.R."/>
            <person name="Gasser R.B."/>
        </authorList>
    </citation>
    <scope>NUCLEOTIDE SEQUENCE [LARGE SCALE GENOMIC DNA]</scope>
    <source>
        <strain evidence="3">PN_DK_2014</strain>
    </source>
</reference>
<dbReference type="PROSITE" id="PS50821">
    <property type="entry name" value="PAZ"/>
    <property type="match status" value="1"/>
</dbReference>
<dbReference type="Pfam" id="PF08699">
    <property type="entry name" value="ArgoL1"/>
    <property type="match status" value="1"/>
</dbReference>
<evidence type="ECO:0000259" key="2">
    <source>
        <dbReference type="PROSITE" id="PS50821"/>
    </source>
</evidence>
<evidence type="ECO:0000256" key="1">
    <source>
        <dbReference type="SAM" id="MobiDB-lite"/>
    </source>
</evidence>
<dbReference type="Pfam" id="PF02170">
    <property type="entry name" value="PAZ"/>
    <property type="match status" value="1"/>
</dbReference>
<dbReference type="InterPro" id="IPR012337">
    <property type="entry name" value="RNaseH-like_sf"/>
</dbReference>
<feature type="compositionally biased region" description="Polar residues" evidence="1">
    <location>
        <begin position="42"/>
        <end position="58"/>
    </location>
</feature>
<dbReference type="InterPro" id="IPR032472">
    <property type="entry name" value="ArgoL2"/>
</dbReference>
<dbReference type="SUPFAM" id="SSF53098">
    <property type="entry name" value="Ribonuclease H-like"/>
    <property type="match status" value="1"/>
</dbReference>
<feature type="region of interest" description="Disordered" evidence="1">
    <location>
        <begin position="1"/>
        <end position="73"/>
    </location>
</feature>
<accession>A0A0B2V0K8</accession>
<dbReference type="STRING" id="6265.A0A0B2V0K8"/>
<dbReference type="EMBL" id="JPKZ01002799">
    <property type="protein sequence ID" value="KHN75004.1"/>
    <property type="molecule type" value="Genomic_DNA"/>
</dbReference>
<comment type="caution">
    <text evidence="3">The sequence shown here is derived from an EMBL/GenBank/DDBJ whole genome shotgun (WGS) entry which is preliminary data.</text>
</comment>
<sequence>MSLSGATGSSGDGRGRGRAYSLSGSSKRSGTPSSVGGGEMSDITSGMSAMSLSTSGSTPAPMPDQPRYAGPTPSTRLEEVKELLKRPSVGTVGRRILLTANYYELSLSRRFTIHRYEISIKRPGKATRFNRDICRQVFWDAAKQYRDLFGKYANLVYDDAECLWTADKLSMKGATEHIEIKKDTRAGRRVEFVIDIKYTTSVTVDVTALKEGEHSVSAQFLDSLITQSIRCPLREISTYFYPFGRSVYLIPDPERRMGWSVPIGSGIEAWTGLHGAIKIDQNGAPLLNADVSTSVFYKVRMNVIDFYLEVLNEFRGRSLTKREDLEGYRGIAMDASQRSSLRKALNGVNLSLTYGTKESQKKKFRFVDVCGPAASTTFLYRDHNNPNAETIEVTVEEYFARMKDIRLRFPNLPVLQVGPRQKAILIPMELLMISDSPQKVVKELTDFQRAKLMRGASMTPVERRKRIDYVINGQQLENDDFLMNYGVSVSKNMIHIKGRVLNAPRLELHTPKEGAESFFLDVHDGKWPLRNQLTASPDNVVFGAIIVDRCMRANDFFSAYHILLRACHLFGMQFLTGAPLTADWDSRDELRPLIRSLVDQAATQFPKGKLMLLFIVSNKHAPTYGRIKSVCDIEEGVACQVVLAKTFSSMMGGNPETNSTAHNLVLKVNVRMGGINNKIHRSYEM</sequence>
<protein>
    <submittedName>
        <fullName evidence="3">Protein argonaute-1</fullName>
    </submittedName>
</protein>
<feature type="domain" description="PAZ" evidence="2">
    <location>
        <begin position="320"/>
        <end position="435"/>
    </location>
</feature>
<organism evidence="3 4">
    <name type="scientific">Toxocara canis</name>
    <name type="common">Canine roundworm</name>
    <dbReference type="NCBI Taxonomy" id="6265"/>
    <lineage>
        <taxon>Eukaryota</taxon>
        <taxon>Metazoa</taxon>
        <taxon>Ecdysozoa</taxon>
        <taxon>Nematoda</taxon>
        <taxon>Chromadorea</taxon>
        <taxon>Rhabditida</taxon>
        <taxon>Spirurina</taxon>
        <taxon>Ascaridomorpha</taxon>
        <taxon>Ascaridoidea</taxon>
        <taxon>Toxocaridae</taxon>
        <taxon>Toxocara</taxon>
    </lineage>
</organism>
<dbReference type="Gene3D" id="3.40.50.2300">
    <property type="match status" value="1"/>
</dbReference>
<dbReference type="OrthoDB" id="10252740at2759"/>
<dbReference type="Pfam" id="PF02171">
    <property type="entry name" value="Piwi"/>
    <property type="match status" value="1"/>
</dbReference>
<dbReference type="AlphaFoldDB" id="A0A0B2V0K8"/>
<feature type="compositionally biased region" description="Low complexity" evidence="1">
    <location>
        <begin position="21"/>
        <end position="34"/>
    </location>
</feature>
<gene>
    <name evidence="3" type="primary">Ago1</name>
    <name evidence="3" type="ORF">Tcan_09339</name>
</gene>
<dbReference type="SMART" id="SM01163">
    <property type="entry name" value="DUF1785"/>
    <property type="match status" value="1"/>
</dbReference>
<dbReference type="Gene3D" id="2.170.260.10">
    <property type="entry name" value="paz domain"/>
    <property type="match status" value="1"/>
</dbReference>
<dbReference type="CDD" id="cd02846">
    <property type="entry name" value="PAZ_argonaute_like"/>
    <property type="match status" value="1"/>
</dbReference>
<name>A0A0B2V0K8_TOXCA</name>
<dbReference type="InterPro" id="IPR036085">
    <property type="entry name" value="PAZ_dom_sf"/>
</dbReference>